<name>A0A170ZD46_9BACT</name>
<protein>
    <submittedName>
        <fullName evidence="1">Uncharacterized protein</fullName>
    </submittedName>
</protein>
<reference evidence="2" key="1">
    <citation type="submission" date="2016-04" db="EMBL/GenBank/DDBJ databases">
        <title>Draft genome sequence of Paludibacter jiangxiensis strain NM7.</title>
        <authorList>
            <person name="Qiu Y."/>
            <person name="Matsuura N."/>
            <person name="Ohashi A."/>
            <person name="Tourlousse M.D."/>
            <person name="Sekiguchi Y."/>
        </authorList>
    </citation>
    <scope>NUCLEOTIDE SEQUENCE [LARGE SCALE GENOMIC DNA]</scope>
    <source>
        <strain evidence="2">NM7</strain>
    </source>
</reference>
<dbReference type="EMBL" id="BDCR01000002">
    <property type="protein sequence ID" value="GAT62543.1"/>
    <property type="molecule type" value="Genomic_DNA"/>
</dbReference>
<reference evidence="2" key="2">
    <citation type="journal article" date="2017" name="Genome Announc.">
        <title>Draft genome sequence of Paludibacter jiangxiensis NM7(T), a propionate-producing fermentative bacterium.</title>
        <authorList>
            <person name="Qiu Y.-L."/>
            <person name="Tourlousse D.M."/>
            <person name="Matsuura N."/>
            <person name="Ohashi A."/>
            <person name="Sekiguchi Y."/>
        </authorList>
    </citation>
    <scope>NUCLEOTIDE SEQUENCE [LARGE SCALE GENOMIC DNA]</scope>
    <source>
        <strain evidence="2">NM7</strain>
    </source>
</reference>
<dbReference type="AlphaFoldDB" id="A0A170ZD46"/>
<comment type="caution">
    <text evidence="1">The sequence shown here is derived from an EMBL/GenBank/DDBJ whole genome shotgun (WGS) entry which is preliminary data.</text>
</comment>
<organism evidence="1 2">
    <name type="scientific">Paludibacter jiangxiensis</name>
    <dbReference type="NCBI Taxonomy" id="681398"/>
    <lineage>
        <taxon>Bacteria</taxon>
        <taxon>Pseudomonadati</taxon>
        <taxon>Bacteroidota</taxon>
        <taxon>Bacteroidia</taxon>
        <taxon>Bacteroidales</taxon>
        <taxon>Paludibacteraceae</taxon>
        <taxon>Paludibacter</taxon>
    </lineage>
</organism>
<accession>A0A170ZD46</accession>
<proteinExistence type="predicted"/>
<gene>
    <name evidence="1" type="ORF">PJIAN_2102</name>
</gene>
<dbReference type="Proteomes" id="UP000076586">
    <property type="component" value="Unassembled WGS sequence"/>
</dbReference>
<sequence length="55" mass="6665">MKSKFTVFEAEILIFSLEASINYKTNLHPDEFQRYFWVTTLSYETSWVILRMIII</sequence>
<evidence type="ECO:0000313" key="1">
    <source>
        <dbReference type="EMBL" id="GAT62543.1"/>
    </source>
</evidence>
<keyword evidence="2" id="KW-1185">Reference proteome</keyword>
<evidence type="ECO:0000313" key="2">
    <source>
        <dbReference type="Proteomes" id="UP000076586"/>
    </source>
</evidence>